<protein>
    <submittedName>
        <fullName evidence="1">Uncharacterized protein</fullName>
    </submittedName>
</protein>
<proteinExistence type="predicted"/>
<dbReference type="EMBL" id="CP114040">
    <property type="protein sequence ID" value="WAS93704.1"/>
    <property type="molecule type" value="Genomic_DNA"/>
</dbReference>
<organism evidence="1 2">
    <name type="scientific">Nannocystis punicea</name>
    <dbReference type="NCBI Taxonomy" id="2995304"/>
    <lineage>
        <taxon>Bacteria</taxon>
        <taxon>Pseudomonadati</taxon>
        <taxon>Myxococcota</taxon>
        <taxon>Polyangia</taxon>
        <taxon>Nannocystales</taxon>
        <taxon>Nannocystaceae</taxon>
        <taxon>Nannocystis</taxon>
    </lineage>
</organism>
<accession>A0ABY7H356</accession>
<sequence>MNTGTEVTGGGPVVVDVASVVIGPSVVVTASVVLVDVLAVVVSLDVVADVVGEDVTSSDAPDVDVVDVASLVLSIPAEPLLPP</sequence>
<name>A0ABY7H356_9BACT</name>
<gene>
    <name evidence="1" type="ORF">O0S08_46825</name>
</gene>
<dbReference type="RefSeq" id="WP_269036049.1">
    <property type="nucleotide sequence ID" value="NZ_CP114040.1"/>
</dbReference>
<keyword evidence="2" id="KW-1185">Reference proteome</keyword>
<evidence type="ECO:0000313" key="1">
    <source>
        <dbReference type="EMBL" id="WAS93704.1"/>
    </source>
</evidence>
<reference evidence="1" key="1">
    <citation type="submission" date="2022-11" db="EMBL/GenBank/DDBJ databases">
        <title>Minimal conservation of predation-associated metabolite biosynthetic gene clusters underscores biosynthetic potential of Myxococcota including descriptions for ten novel species: Archangium lansinium sp. nov., Myxococcus landrumus sp. nov., Nannocystis bai.</title>
        <authorList>
            <person name="Ahearne A."/>
            <person name="Stevens C."/>
            <person name="Dowd S."/>
        </authorList>
    </citation>
    <scope>NUCLEOTIDE SEQUENCE</scope>
    <source>
        <strain evidence="1">Fl3</strain>
    </source>
</reference>
<dbReference type="Proteomes" id="UP001164459">
    <property type="component" value="Chromosome"/>
</dbReference>
<evidence type="ECO:0000313" key="2">
    <source>
        <dbReference type="Proteomes" id="UP001164459"/>
    </source>
</evidence>